<keyword evidence="4" id="KW-1185">Reference proteome</keyword>
<reference evidence="3 4" key="1">
    <citation type="journal article" date="2008" name="Genome Res.">
        <title>Insights from the complete genome sequence of Mycobacterium marinum on the evolution of Mycobacterium tuberculosis.</title>
        <authorList>
            <person name="Stinear T.P."/>
            <person name="Seemann T."/>
            <person name="Harrison P.F."/>
            <person name="Jenkin G.A."/>
            <person name="Davies J.K."/>
            <person name="Johnson P.D."/>
            <person name="Abdellah Z."/>
            <person name="Arrowsmith C."/>
            <person name="Chillingworth T."/>
            <person name="Churcher C."/>
            <person name="Clarke K."/>
            <person name="Cronin A."/>
            <person name="Davis P."/>
            <person name="Goodhead I."/>
            <person name="Holroyd N."/>
            <person name="Jagels K."/>
            <person name="Lord A."/>
            <person name="Moule S."/>
            <person name="Mungall K."/>
            <person name="Norbertczak H."/>
            <person name="Quail M.A."/>
            <person name="Rabbinowitsch E."/>
            <person name="Walker D."/>
            <person name="White B."/>
            <person name="Whitehead S."/>
            <person name="Small P.L."/>
            <person name="Brosch R."/>
            <person name="Ramakrishnan L."/>
            <person name="Fischbach M.A."/>
            <person name="Parkhill J."/>
            <person name="Cole S.T."/>
        </authorList>
    </citation>
    <scope>NUCLEOTIDE SEQUENCE [LARGE SCALE GENOMIC DNA]</scope>
    <source>
        <strain evidence="4">ATCC BAA-535 / M</strain>
    </source>
</reference>
<dbReference type="InterPro" id="IPR050272">
    <property type="entry name" value="Isochorismatase-like_hydrls"/>
</dbReference>
<dbReference type="CDD" id="cd00431">
    <property type="entry name" value="cysteine_hydrolases"/>
    <property type="match status" value="1"/>
</dbReference>
<dbReference type="KEGG" id="mmi:MMAR_3790"/>
<dbReference type="Gene3D" id="3.40.50.850">
    <property type="entry name" value="Isochorismatase-like"/>
    <property type="match status" value="1"/>
</dbReference>
<accession>B2HMI1</accession>
<dbReference type="PANTHER" id="PTHR43540:SF9">
    <property type="entry name" value="FAMILY HYDROLASE, PUTATIVE (AFU_ORTHOLOGUE AFUA_2G08700)-RELATED"/>
    <property type="match status" value="1"/>
</dbReference>
<dbReference type="eggNOG" id="COG1335">
    <property type="taxonomic scope" value="Bacteria"/>
</dbReference>
<evidence type="ECO:0000259" key="2">
    <source>
        <dbReference type="Pfam" id="PF00857"/>
    </source>
</evidence>
<dbReference type="Pfam" id="PF00857">
    <property type="entry name" value="Isochorismatase"/>
    <property type="match status" value="1"/>
</dbReference>
<dbReference type="Proteomes" id="UP000001190">
    <property type="component" value="Chromosome"/>
</dbReference>
<keyword evidence="1" id="KW-0378">Hydrolase</keyword>
<protein>
    <submittedName>
        <fullName evidence="3">Isochorismatase family protein</fullName>
    </submittedName>
</protein>
<dbReference type="RefSeq" id="WP_012395393.1">
    <property type="nucleotide sequence ID" value="NC_010612.1"/>
</dbReference>
<dbReference type="OrthoDB" id="9814140at2"/>
<name>B2HMI1_MYCMM</name>
<proteinExistence type="predicted"/>
<feature type="domain" description="Isochorismatase-like" evidence="2">
    <location>
        <begin position="47"/>
        <end position="244"/>
    </location>
</feature>
<dbReference type="AlphaFoldDB" id="B2HMI1"/>
<dbReference type="STRING" id="216594.MMAR_3790"/>
<dbReference type="EMBL" id="CP000854">
    <property type="protein sequence ID" value="ACC42201.1"/>
    <property type="molecule type" value="Genomic_DNA"/>
</dbReference>
<evidence type="ECO:0000313" key="3">
    <source>
        <dbReference type="EMBL" id="ACC42201.1"/>
    </source>
</evidence>
<evidence type="ECO:0000256" key="1">
    <source>
        <dbReference type="ARBA" id="ARBA00022801"/>
    </source>
</evidence>
<gene>
    <name evidence="3" type="ordered locus">MMAR_3790</name>
</gene>
<dbReference type="InterPro" id="IPR000868">
    <property type="entry name" value="Isochorismatase-like_dom"/>
</dbReference>
<dbReference type="SUPFAM" id="SSF52499">
    <property type="entry name" value="Isochorismatase-like hydrolases"/>
    <property type="match status" value="1"/>
</dbReference>
<dbReference type="HOGENOM" id="CLU_068979_0_1_11"/>
<dbReference type="PANTHER" id="PTHR43540">
    <property type="entry name" value="PEROXYUREIDOACRYLATE/UREIDOACRYLATE AMIDOHYDROLASE-RELATED"/>
    <property type="match status" value="1"/>
</dbReference>
<dbReference type="GO" id="GO:0016787">
    <property type="term" value="F:hydrolase activity"/>
    <property type="evidence" value="ECO:0007669"/>
    <property type="project" value="UniProtKB-KW"/>
</dbReference>
<sequence length="266" mass="28835">MPEYFSDTSRWTCSPEHVDLDIPRRFTRRVRLAAQPQHVTLDLGDAAVIVVDMQNDFCHERGWLASQGVDVRGGAGLKTPINAMLDGFRGAQVPIIWLNWGTRSDRANLPPNVLHAYDGEGTGGGIGESVSLLSNAVLTANSWGAAILDGLVVDDIDIHVNKHRMSGFWDTELDSILRNLGVRHLFLCGVNVDQCVYATLIDAACAGYDCLLITDASATTSPSYCTEATIYNVRQCFGFTCDTAAIRASLHAPTEPHGVCGTCQPE</sequence>
<organism evidence="3 4">
    <name type="scientific">Mycobacterium marinum (strain ATCC BAA-535 / M)</name>
    <dbReference type="NCBI Taxonomy" id="216594"/>
    <lineage>
        <taxon>Bacteria</taxon>
        <taxon>Bacillati</taxon>
        <taxon>Actinomycetota</taxon>
        <taxon>Actinomycetes</taxon>
        <taxon>Mycobacteriales</taxon>
        <taxon>Mycobacteriaceae</taxon>
        <taxon>Mycobacterium</taxon>
        <taxon>Mycobacterium ulcerans group</taxon>
    </lineage>
</organism>
<evidence type="ECO:0000313" key="4">
    <source>
        <dbReference type="Proteomes" id="UP000001190"/>
    </source>
</evidence>
<dbReference type="InterPro" id="IPR036380">
    <property type="entry name" value="Isochorismatase-like_sf"/>
</dbReference>